<organism evidence="5 6">
    <name type="scientific">Aliiglaciecola litoralis</name>
    <dbReference type="NCBI Taxonomy" id="582857"/>
    <lineage>
        <taxon>Bacteria</taxon>
        <taxon>Pseudomonadati</taxon>
        <taxon>Pseudomonadota</taxon>
        <taxon>Gammaproteobacteria</taxon>
        <taxon>Alteromonadales</taxon>
        <taxon>Alteromonadaceae</taxon>
        <taxon>Aliiglaciecola</taxon>
    </lineage>
</organism>
<dbReference type="InterPro" id="IPR050469">
    <property type="entry name" value="Diguanylate_Cyclase"/>
</dbReference>
<evidence type="ECO:0000313" key="5">
    <source>
        <dbReference type="EMBL" id="GAA0859683.1"/>
    </source>
</evidence>
<dbReference type="PANTHER" id="PTHR45138:SF9">
    <property type="entry name" value="DIGUANYLATE CYCLASE DGCM-RELATED"/>
    <property type="match status" value="1"/>
</dbReference>
<name>A0ABP3X2C9_9ALTE</name>
<accession>A0ABP3X2C9</accession>
<reference evidence="6" key="1">
    <citation type="journal article" date="2019" name="Int. J. Syst. Evol. Microbiol.">
        <title>The Global Catalogue of Microorganisms (GCM) 10K type strain sequencing project: providing services to taxonomists for standard genome sequencing and annotation.</title>
        <authorList>
            <consortium name="The Broad Institute Genomics Platform"/>
            <consortium name="The Broad Institute Genome Sequencing Center for Infectious Disease"/>
            <person name="Wu L."/>
            <person name="Ma J."/>
        </authorList>
    </citation>
    <scope>NUCLEOTIDE SEQUENCE [LARGE SCALE GENOMIC DNA]</scope>
    <source>
        <strain evidence="6">JCM 15896</strain>
    </source>
</reference>
<proteinExistence type="predicted"/>
<dbReference type="EC" id="2.7.7.65" evidence="1"/>
<dbReference type="PROSITE" id="PS50887">
    <property type="entry name" value="GGDEF"/>
    <property type="match status" value="1"/>
</dbReference>
<comment type="caution">
    <text evidence="5">The sequence shown here is derived from an EMBL/GenBank/DDBJ whole genome shotgun (WGS) entry which is preliminary data.</text>
</comment>
<dbReference type="InterPro" id="IPR043128">
    <property type="entry name" value="Rev_trsase/Diguanyl_cyclase"/>
</dbReference>
<evidence type="ECO:0000256" key="1">
    <source>
        <dbReference type="ARBA" id="ARBA00012528"/>
    </source>
</evidence>
<sequence length="333" mass="37260">MKSAKTVVEKHSAPKRTTEEFIIMTLSGVTSLAVLPFSLIRLYQQDWAVAVLDIFAVVATGCLFCYVYVTHKTKIPGQILAYLSLFVVFSTVTLKGSQQLMWIYPALTAMFFLLPSNLAGIISVAVLLGLGIVLRHDITLLQALVFYISSGATLIFSYAFSSRMRKQQQQLTELATKDPLTGAGNRRALEQKMLDVVAFQRRESQYPASLILMDLDNFKRVNDIHGHAKGDDILIAFVNAINNRIRITDNLYRFGGEEFVVIAENTSLKEAINLAEDLRDSIERDEWLAEHGVTISVGTAKYTPNETAFEWLGRSDRAMYQAKERGRNCCCVA</sequence>
<evidence type="ECO:0000313" key="6">
    <source>
        <dbReference type="Proteomes" id="UP001500359"/>
    </source>
</evidence>
<keyword evidence="6" id="KW-1185">Reference proteome</keyword>
<evidence type="ECO:0000256" key="2">
    <source>
        <dbReference type="ARBA" id="ARBA00034247"/>
    </source>
</evidence>
<feature type="transmembrane region" description="Helical" evidence="3">
    <location>
        <begin position="47"/>
        <end position="69"/>
    </location>
</feature>
<dbReference type="SMART" id="SM00267">
    <property type="entry name" value="GGDEF"/>
    <property type="match status" value="1"/>
</dbReference>
<feature type="transmembrane region" description="Helical" evidence="3">
    <location>
        <begin position="140"/>
        <end position="160"/>
    </location>
</feature>
<dbReference type="NCBIfam" id="TIGR00254">
    <property type="entry name" value="GGDEF"/>
    <property type="match status" value="1"/>
</dbReference>
<dbReference type="Pfam" id="PF00990">
    <property type="entry name" value="GGDEF"/>
    <property type="match status" value="1"/>
</dbReference>
<dbReference type="Gene3D" id="3.30.70.270">
    <property type="match status" value="1"/>
</dbReference>
<dbReference type="PANTHER" id="PTHR45138">
    <property type="entry name" value="REGULATORY COMPONENTS OF SENSORY TRANSDUCTION SYSTEM"/>
    <property type="match status" value="1"/>
</dbReference>
<keyword evidence="3" id="KW-0472">Membrane</keyword>
<evidence type="ECO:0000256" key="3">
    <source>
        <dbReference type="SAM" id="Phobius"/>
    </source>
</evidence>
<dbReference type="InterPro" id="IPR000160">
    <property type="entry name" value="GGDEF_dom"/>
</dbReference>
<evidence type="ECO:0000259" key="4">
    <source>
        <dbReference type="PROSITE" id="PS50887"/>
    </source>
</evidence>
<protein>
    <recommendedName>
        <fullName evidence="1">diguanylate cyclase</fullName>
        <ecNumber evidence="1">2.7.7.65</ecNumber>
    </recommendedName>
</protein>
<feature type="transmembrane region" description="Helical" evidence="3">
    <location>
        <begin position="21"/>
        <end position="40"/>
    </location>
</feature>
<dbReference type="RefSeq" id="WP_343862179.1">
    <property type="nucleotide sequence ID" value="NZ_BAAAFD010000013.1"/>
</dbReference>
<gene>
    <name evidence="5" type="ORF">GCM10009114_34080</name>
</gene>
<feature type="domain" description="GGDEF" evidence="4">
    <location>
        <begin position="206"/>
        <end position="333"/>
    </location>
</feature>
<dbReference type="Proteomes" id="UP001500359">
    <property type="component" value="Unassembled WGS sequence"/>
</dbReference>
<dbReference type="CDD" id="cd01949">
    <property type="entry name" value="GGDEF"/>
    <property type="match status" value="1"/>
</dbReference>
<feature type="transmembrane region" description="Helical" evidence="3">
    <location>
        <begin position="106"/>
        <end position="134"/>
    </location>
</feature>
<keyword evidence="3" id="KW-1133">Transmembrane helix</keyword>
<comment type="catalytic activity">
    <reaction evidence="2">
        <text>2 GTP = 3',3'-c-di-GMP + 2 diphosphate</text>
        <dbReference type="Rhea" id="RHEA:24898"/>
        <dbReference type="ChEBI" id="CHEBI:33019"/>
        <dbReference type="ChEBI" id="CHEBI:37565"/>
        <dbReference type="ChEBI" id="CHEBI:58805"/>
        <dbReference type="EC" id="2.7.7.65"/>
    </reaction>
</comment>
<dbReference type="EMBL" id="BAAAFD010000013">
    <property type="protein sequence ID" value="GAA0859683.1"/>
    <property type="molecule type" value="Genomic_DNA"/>
</dbReference>
<dbReference type="InterPro" id="IPR029787">
    <property type="entry name" value="Nucleotide_cyclase"/>
</dbReference>
<dbReference type="SUPFAM" id="SSF55073">
    <property type="entry name" value="Nucleotide cyclase"/>
    <property type="match status" value="1"/>
</dbReference>
<keyword evidence="3" id="KW-0812">Transmembrane</keyword>